<dbReference type="Proteomes" id="UP000184255">
    <property type="component" value="Unassembled WGS sequence"/>
</dbReference>
<dbReference type="GO" id="GO:0051213">
    <property type="term" value="F:dioxygenase activity"/>
    <property type="evidence" value="ECO:0007669"/>
    <property type="project" value="UniProtKB-KW"/>
</dbReference>
<dbReference type="Pfam" id="PF07883">
    <property type="entry name" value="Cupin_2"/>
    <property type="match status" value="1"/>
</dbReference>
<dbReference type="Pfam" id="PF02311">
    <property type="entry name" value="AraC_binding"/>
    <property type="match status" value="1"/>
</dbReference>
<gene>
    <name evidence="4" type="ORF">FMAN_13029</name>
</gene>
<name>A0A1L7U2P0_FUSMA</name>
<proteinExistence type="predicted"/>
<organism evidence="4 5">
    <name type="scientific">Fusarium mangiferae</name>
    <name type="common">Mango malformation disease fungus</name>
    <dbReference type="NCBI Taxonomy" id="192010"/>
    <lineage>
        <taxon>Eukaryota</taxon>
        <taxon>Fungi</taxon>
        <taxon>Dikarya</taxon>
        <taxon>Ascomycota</taxon>
        <taxon>Pezizomycotina</taxon>
        <taxon>Sordariomycetes</taxon>
        <taxon>Hypocreomycetidae</taxon>
        <taxon>Hypocreales</taxon>
        <taxon>Nectriaceae</taxon>
        <taxon>Fusarium</taxon>
        <taxon>Fusarium fujikuroi species complex</taxon>
    </lineage>
</organism>
<dbReference type="PANTHER" id="PTHR36440">
    <property type="entry name" value="PUTATIVE (AFU_ORTHOLOGUE AFUA_8G07350)-RELATED"/>
    <property type="match status" value="1"/>
</dbReference>
<dbReference type="InterPro" id="IPR011051">
    <property type="entry name" value="RmlC_Cupin_sf"/>
</dbReference>
<evidence type="ECO:0000259" key="2">
    <source>
        <dbReference type="Pfam" id="PF02311"/>
    </source>
</evidence>
<comment type="caution">
    <text evidence="4">The sequence shown here is derived from an EMBL/GenBank/DDBJ whole genome shotgun (WGS) entry which is preliminary data.</text>
</comment>
<evidence type="ECO:0000313" key="5">
    <source>
        <dbReference type="Proteomes" id="UP000184255"/>
    </source>
</evidence>
<reference evidence="5" key="1">
    <citation type="journal article" date="2016" name="Genome Biol. Evol.">
        <title>Comparative 'omics' of the Fusarium fujikuroi species complex highlights differences in genetic potential and metabolite synthesis.</title>
        <authorList>
            <person name="Niehaus E.-M."/>
            <person name="Muensterkoetter M."/>
            <person name="Proctor R.H."/>
            <person name="Brown D.W."/>
            <person name="Sharon A."/>
            <person name="Idan Y."/>
            <person name="Oren-Young L."/>
            <person name="Sieber C.M."/>
            <person name="Novak O."/>
            <person name="Pencik A."/>
            <person name="Tarkowska D."/>
            <person name="Hromadova K."/>
            <person name="Freeman S."/>
            <person name="Maymon M."/>
            <person name="Elazar M."/>
            <person name="Youssef S.A."/>
            <person name="El-Shabrawy E.S.M."/>
            <person name="Shalaby A.B.A."/>
            <person name="Houterman P."/>
            <person name="Brock N.L."/>
            <person name="Burkhardt I."/>
            <person name="Tsavkelova E.A."/>
            <person name="Dickschat J.S."/>
            <person name="Galuszka P."/>
            <person name="Gueldener U."/>
            <person name="Tudzynski B."/>
        </authorList>
    </citation>
    <scope>NUCLEOTIDE SEQUENCE [LARGE SCALE GENOMIC DNA]</scope>
    <source>
        <strain evidence="5">MRC7560</strain>
    </source>
</reference>
<keyword evidence="4" id="KW-0560">Oxidoreductase</keyword>
<feature type="domain" description="AraC-type arabinose-binding/dimerisation" evidence="2">
    <location>
        <begin position="250"/>
        <end position="338"/>
    </location>
</feature>
<dbReference type="VEuPathDB" id="FungiDB:FMAN_13029"/>
<dbReference type="InterPro" id="IPR003313">
    <property type="entry name" value="AraC-bd"/>
</dbReference>
<dbReference type="EMBL" id="FCQH01000015">
    <property type="protein sequence ID" value="CVL05060.1"/>
    <property type="molecule type" value="Genomic_DNA"/>
</dbReference>
<keyword evidence="1" id="KW-0238">DNA-binding</keyword>
<evidence type="ECO:0000259" key="3">
    <source>
        <dbReference type="Pfam" id="PF07883"/>
    </source>
</evidence>
<dbReference type="InterPro" id="IPR053146">
    <property type="entry name" value="QDO-like"/>
</dbReference>
<keyword evidence="5" id="KW-1185">Reference proteome</keyword>
<dbReference type="SUPFAM" id="SSF51182">
    <property type="entry name" value="RmlC-like cupins"/>
    <property type="match status" value="1"/>
</dbReference>
<evidence type="ECO:0000313" key="4">
    <source>
        <dbReference type="EMBL" id="CVL05060.1"/>
    </source>
</evidence>
<dbReference type="InterPro" id="IPR014710">
    <property type="entry name" value="RmlC-like_jellyroll"/>
</dbReference>
<dbReference type="AlphaFoldDB" id="A0A1L7U2P0"/>
<keyword evidence="4" id="KW-0223">Dioxygenase</keyword>
<evidence type="ECO:0000256" key="1">
    <source>
        <dbReference type="ARBA" id="ARBA00023125"/>
    </source>
</evidence>
<dbReference type="GeneID" id="65092279"/>
<feature type="domain" description="Cupin type-2" evidence="3">
    <location>
        <begin position="61"/>
        <end position="108"/>
    </location>
</feature>
<sequence length="354" mass="38354">MSIPRSDKPAGASTPYIIPSHKGESLTLPGAKSAIRILASAKESEGLISVFHMDGVLGDPAGFHYHNHAHDVFTCTRGQLKVWAGDKCRILSPGDFCYVPPGIVHQPQLLGPYNETLGLVTPGQWVDFFRFISEQYDGVLAPEFDSRNAMAALGPKIGEITKNYDVIFRPDFVGAEVGEWTEDDTKLPESIQAYYLKADTGPRYLLGGILSRPFITTAQNNGQFSMTSIESSNMLGGNVLKHAFSFKHVHQVYCVLDGAISVSVDGQVGQVGAGDTIFIPAGTQVTVQFEAKYVRFWSFASGDGLEKVIEEAGGSFEGVIVPDEARQVDAGKVREVAEALNASFELGNVQEHKL</sequence>
<dbReference type="GO" id="GO:0006355">
    <property type="term" value="P:regulation of DNA-templated transcription"/>
    <property type="evidence" value="ECO:0007669"/>
    <property type="project" value="InterPro"/>
</dbReference>
<dbReference type="PANTHER" id="PTHR36440:SF1">
    <property type="entry name" value="PUTATIVE (AFU_ORTHOLOGUE AFUA_8G07350)-RELATED"/>
    <property type="match status" value="1"/>
</dbReference>
<dbReference type="GO" id="GO:0003677">
    <property type="term" value="F:DNA binding"/>
    <property type="evidence" value="ECO:0007669"/>
    <property type="project" value="UniProtKB-KW"/>
</dbReference>
<accession>A0A1L7U2P0</accession>
<dbReference type="InterPro" id="IPR013096">
    <property type="entry name" value="Cupin_2"/>
</dbReference>
<dbReference type="Gene3D" id="2.60.120.10">
    <property type="entry name" value="Jelly Rolls"/>
    <property type="match status" value="2"/>
</dbReference>
<dbReference type="RefSeq" id="XP_041689110.1">
    <property type="nucleotide sequence ID" value="XM_041823540.1"/>
</dbReference>
<protein>
    <submittedName>
        <fullName evidence="4">Related to dioxygenase</fullName>
    </submittedName>
</protein>
<dbReference type="CDD" id="cd02215">
    <property type="entry name" value="cupin_QDO_N_C"/>
    <property type="match status" value="1"/>
</dbReference>